<dbReference type="AlphaFoldDB" id="A0A9W6BD00"/>
<dbReference type="Gene3D" id="1.25.40.20">
    <property type="entry name" value="Ankyrin repeat-containing domain"/>
    <property type="match status" value="1"/>
</dbReference>
<gene>
    <name evidence="4" type="primary">PLEST009166</name>
    <name evidence="4" type="ORF">PLESTB_000318400</name>
</gene>
<protein>
    <submittedName>
        <fullName evidence="4">Uncharacterized protein</fullName>
    </submittedName>
</protein>
<comment type="caution">
    <text evidence="4">The sequence shown here is derived from an EMBL/GenBank/DDBJ whole genome shotgun (WGS) entry which is preliminary data.</text>
</comment>
<dbReference type="PANTHER" id="PTHR24166">
    <property type="entry name" value="ROLLING PEBBLES, ISOFORM B"/>
    <property type="match status" value="1"/>
</dbReference>
<evidence type="ECO:0000313" key="5">
    <source>
        <dbReference type="Proteomes" id="UP001165080"/>
    </source>
</evidence>
<evidence type="ECO:0000313" key="4">
    <source>
        <dbReference type="EMBL" id="GLC49877.1"/>
    </source>
</evidence>
<keyword evidence="2 3" id="KW-0040">ANK repeat</keyword>
<feature type="repeat" description="ANK" evidence="3">
    <location>
        <begin position="40"/>
        <end position="72"/>
    </location>
</feature>
<dbReference type="Pfam" id="PF12796">
    <property type="entry name" value="Ank_2"/>
    <property type="match status" value="1"/>
</dbReference>
<sequence length="233" mass="22601">MAACAAGGGGGGGASGARINCGHAAVVRILLAAGADADEAAGLPLCLAAAAGRADVVRVLLDGGANTAALDGQALVLASHRGHLNVMRELLAPPPPAMAASSRLAGGWRGGCDGSGLALGKPGHRHTAPCRLTALFSLSLHNSGPRNSSYSRSNGGCVPGGARALELAARNGHSAMVMELLAAGVPAMAAGGRAISAAIQSGRTALGEALLKRALGGEEGRQAGVGGSSEVEQ</sequence>
<reference evidence="4 5" key="1">
    <citation type="journal article" date="2023" name="Commun. Biol.">
        <title>Reorganization of the ancestral sex-determining regions during the evolution of trioecy in Pleodorina starrii.</title>
        <authorList>
            <person name="Takahashi K."/>
            <person name="Suzuki S."/>
            <person name="Kawai-Toyooka H."/>
            <person name="Yamamoto K."/>
            <person name="Hamaji T."/>
            <person name="Ootsuki R."/>
            <person name="Yamaguchi H."/>
            <person name="Kawachi M."/>
            <person name="Higashiyama T."/>
            <person name="Nozaki H."/>
        </authorList>
    </citation>
    <scope>NUCLEOTIDE SEQUENCE [LARGE SCALE GENOMIC DNA]</scope>
    <source>
        <strain evidence="4 5">NIES-4479</strain>
    </source>
</reference>
<proteinExistence type="predicted"/>
<dbReference type="SUPFAM" id="SSF48403">
    <property type="entry name" value="Ankyrin repeat"/>
    <property type="match status" value="1"/>
</dbReference>
<dbReference type="EMBL" id="BRXU01000003">
    <property type="protein sequence ID" value="GLC49877.1"/>
    <property type="molecule type" value="Genomic_DNA"/>
</dbReference>
<dbReference type="PANTHER" id="PTHR24166:SF48">
    <property type="entry name" value="PROTEIN VAPYRIN"/>
    <property type="match status" value="1"/>
</dbReference>
<evidence type="ECO:0000256" key="2">
    <source>
        <dbReference type="ARBA" id="ARBA00023043"/>
    </source>
</evidence>
<organism evidence="4 5">
    <name type="scientific">Pleodorina starrii</name>
    <dbReference type="NCBI Taxonomy" id="330485"/>
    <lineage>
        <taxon>Eukaryota</taxon>
        <taxon>Viridiplantae</taxon>
        <taxon>Chlorophyta</taxon>
        <taxon>core chlorophytes</taxon>
        <taxon>Chlorophyceae</taxon>
        <taxon>CS clade</taxon>
        <taxon>Chlamydomonadales</taxon>
        <taxon>Volvocaceae</taxon>
        <taxon>Pleodorina</taxon>
    </lineage>
</organism>
<keyword evidence="5" id="KW-1185">Reference proteome</keyword>
<evidence type="ECO:0000256" key="3">
    <source>
        <dbReference type="PROSITE-ProRule" id="PRU00023"/>
    </source>
</evidence>
<dbReference type="PROSITE" id="PS50297">
    <property type="entry name" value="ANK_REP_REGION"/>
    <property type="match status" value="1"/>
</dbReference>
<accession>A0A9W6BD00</accession>
<evidence type="ECO:0000256" key="1">
    <source>
        <dbReference type="ARBA" id="ARBA00022737"/>
    </source>
</evidence>
<keyword evidence="1" id="KW-0677">Repeat</keyword>
<dbReference type="InterPro" id="IPR050889">
    <property type="entry name" value="Dendritic_Spine_Reg/Scaffold"/>
</dbReference>
<dbReference type="PROSITE" id="PS50088">
    <property type="entry name" value="ANK_REPEAT"/>
    <property type="match status" value="1"/>
</dbReference>
<dbReference type="Proteomes" id="UP001165080">
    <property type="component" value="Unassembled WGS sequence"/>
</dbReference>
<dbReference type="InterPro" id="IPR036770">
    <property type="entry name" value="Ankyrin_rpt-contain_sf"/>
</dbReference>
<dbReference type="InterPro" id="IPR002110">
    <property type="entry name" value="Ankyrin_rpt"/>
</dbReference>
<name>A0A9W6BD00_9CHLO</name>